<dbReference type="Gene3D" id="3.40.50.1820">
    <property type="entry name" value="alpha/beta hydrolase"/>
    <property type="match status" value="1"/>
</dbReference>
<dbReference type="RefSeq" id="XP_040721401.1">
    <property type="nucleotide sequence ID" value="XM_040855015.1"/>
</dbReference>
<evidence type="ECO:0000313" key="4">
    <source>
        <dbReference type="EMBL" id="ORY71809.1"/>
    </source>
</evidence>
<dbReference type="AlphaFoldDB" id="A0A1Y2EJS2"/>
<comment type="subunit">
    <text evidence="3">Homodimer.</text>
</comment>
<dbReference type="HAMAP" id="MF_03014">
    <property type="entry name" value="KFase"/>
    <property type="match status" value="1"/>
</dbReference>
<comment type="similarity">
    <text evidence="3">Belongs to the kynurenine formamidase family.</text>
</comment>
<dbReference type="PANTHER" id="PTHR48081">
    <property type="entry name" value="AB HYDROLASE SUPERFAMILY PROTEIN C4A8.06C"/>
    <property type="match status" value="1"/>
</dbReference>
<dbReference type="GO" id="GO:0004061">
    <property type="term" value="F:arylformamidase activity"/>
    <property type="evidence" value="ECO:0007669"/>
    <property type="project" value="UniProtKB-UniRule"/>
</dbReference>
<organism evidence="4 5">
    <name type="scientific">Pseudomassariella vexata</name>
    <dbReference type="NCBI Taxonomy" id="1141098"/>
    <lineage>
        <taxon>Eukaryota</taxon>
        <taxon>Fungi</taxon>
        <taxon>Dikarya</taxon>
        <taxon>Ascomycota</taxon>
        <taxon>Pezizomycotina</taxon>
        <taxon>Sordariomycetes</taxon>
        <taxon>Xylariomycetidae</taxon>
        <taxon>Amphisphaeriales</taxon>
        <taxon>Pseudomassariaceae</taxon>
        <taxon>Pseudomassariella</taxon>
    </lineage>
</organism>
<dbReference type="FunCoup" id="A0A1Y2EJS2">
    <property type="interactions" value="135"/>
</dbReference>
<dbReference type="PANTHER" id="PTHR48081:SF33">
    <property type="entry name" value="KYNURENINE FORMAMIDASE"/>
    <property type="match status" value="1"/>
</dbReference>
<dbReference type="STRING" id="1141098.A0A1Y2EJS2"/>
<feature type="active site" evidence="3">
    <location>
        <position position="231"/>
    </location>
</feature>
<dbReference type="EMBL" id="MCFJ01000001">
    <property type="protein sequence ID" value="ORY71809.1"/>
    <property type="molecule type" value="Genomic_DNA"/>
</dbReference>
<keyword evidence="2 3" id="KW-0823">Tryptophan catabolism</keyword>
<protein>
    <recommendedName>
        <fullName evidence="3">Kynurenine formamidase</fullName>
        <shortName evidence="3">KFA</shortName>
        <shortName evidence="3">KFase</shortName>
        <ecNumber evidence="3">3.5.1.9</ecNumber>
    </recommendedName>
    <alternativeName>
        <fullName evidence="3">Arylformamidase</fullName>
    </alternativeName>
    <alternativeName>
        <fullName evidence="3">N-formylkynurenine formamidase</fullName>
        <shortName evidence="3">FKF</shortName>
    </alternativeName>
</protein>
<sequence length="286" mass="31443">MASSLKHEVYHYGTDSILQRLGIWHLDTTVNQISISKYWVIYIHGGVWRDPLISYDTFIPTIDRLLSPEKASSSPSSVTAFASIDYRLSPHPDFPQDPSTTPPKEYRNAFHPDHIHDVWSALRFLQTRYGFGGNYVLVGHSAGAALALQLLMGSVALKGAAAPTDVELPAAIVGMEGVYDLKGLMGRFGPGYGDLFRGAFGGEENWDEVSPMKFKGGFGCKLVALGWSTEDELIDEAEIDGMAKVLERDGVKTLVLKDLKGTHDGTYKDGRPFADVILRTLEELGH</sequence>
<dbReference type="GeneID" id="63771227"/>
<evidence type="ECO:0000256" key="2">
    <source>
        <dbReference type="ARBA" id="ARBA00023079"/>
    </source>
</evidence>
<comment type="caution">
    <text evidence="4">The sequence shown here is derived from an EMBL/GenBank/DDBJ whole genome shotgun (WGS) entry which is preliminary data.</text>
</comment>
<gene>
    <name evidence="4" type="ORF">BCR38DRAFT_330979</name>
</gene>
<dbReference type="SUPFAM" id="SSF53474">
    <property type="entry name" value="alpha/beta-Hydrolases"/>
    <property type="match status" value="1"/>
</dbReference>
<dbReference type="GO" id="GO:0019441">
    <property type="term" value="P:L-tryptophan catabolic process to kynurenine"/>
    <property type="evidence" value="ECO:0007669"/>
    <property type="project" value="UniProtKB-UniRule"/>
</dbReference>
<dbReference type="UniPathway" id="UPA00333">
    <property type="reaction ID" value="UER00454"/>
</dbReference>
<name>A0A1Y2EJS2_9PEZI</name>
<proteinExistence type="inferred from homology"/>
<dbReference type="InParanoid" id="A0A1Y2EJS2"/>
<feature type="short sequence motif" description="HGGXW" evidence="3">
    <location>
        <begin position="44"/>
        <end position="48"/>
    </location>
</feature>
<evidence type="ECO:0000256" key="1">
    <source>
        <dbReference type="ARBA" id="ARBA00022801"/>
    </source>
</evidence>
<evidence type="ECO:0000256" key="3">
    <source>
        <dbReference type="HAMAP-Rule" id="MF_03014"/>
    </source>
</evidence>
<dbReference type="OrthoDB" id="420264at2759"/>
<dbReference type="EC" id="3.5.1.9" evidence="3"/>
<feature type="active site" description="Nucleophile" evidence="3">
    <location>
        <position position="141"/>
    </location>
</feature>
<accession>A0A1Y2EJS2</accession>
<feature type="active site" evidence="3">
    <location>
        <position position="263"/>
    </location>
</feature>
<reference evidence="4 5" key="1">
    <citation type="submission" date="2016-07" db="EMBL/GenBank/DDBJ databases">
        <title>Pervasive Adenine N6-methylation of Active Genes in Fungi.</title>
        <authorList>
            <consortium name="DOE Joint Genome Institute"/>
            <person name="Mondo S.J."/>
            <person name="Dannebaum R.O."/>
            <person name="Kuo R.C."/>
            <person name="Labutti K."/>
            <person name="Haridas S."/>
            <person name="Kuo A."/>
            <person name="Salamov A."/>
            <person name="Ahrendt S.R."/>
            <person name="Lipzen A."/>
            <person name="Sullivan W."/>
            <person name="Andreopoulos W.B."/>
            <person name="Clum A."/>
            <person name="Lindquist E."/>
            <person name="Daum C."/>
            <person name="Ramamoorthy G.K."/>
            <person name="Gryganskyi A."/>
            <person name="Culley D."/>
            <person name="Magnuson J.K."/>
            <person name="James T.Y."/>
            <person name="O'Malley M.A."/>
            <person name="Stajich J.E."/>
            <person name="Spatafora J.W."/>
            <person name="Visel A."/>
            <person name="Grigoriev I.V."/>
        </authorList>
    </citation>
    <scope>NUCLEOTIDE SEQUENCE [LARGE SCALE GENOMIC DNA]</scope>
    <source>
        <strain evidence="4 5">CBS 129021</strain>
    </source>
</reference>
<dbReference type="Proteomes" id="UP000193689">
    <property type="component" value="Unassembled WGS sequence"/>
</dbReference>
<comment type="pathway">
    <text evidence="3">Amino-acid degradation; L-tryptophan degradation via kynurenine pathway; L-kynurenine from L-tryptophan: step 2/2.</text>
</comment>
<evidence type="ECO:0000313" key="5">
    <source>
        <dbReference type="Proteomes" id="UP000193689"/>
    </source>
</evidence>
<dbReference type="InterPro" id="IPR027519">
    <property type="entry name" value="KFase_ver/fungi-typ"/>
</dbReference>
<keyword evidence="1 3" id="KW-0378">Hydrolase</keyword>
<dbReference type="InterPro" id="IPR050300">
    <property type="entry name" value="GDXG_lipolytic_enzyme"/>
</dbReference>
<comment type="domain">
    <text evidence="3">The main chain amide nitrogen atoms of the second glycine and its adjacent residue in the HGGXW motif define the oxyanion hole, and stabilize the oxyanion that forms during the nucleophilic attack by the catalytic serine during substrate cleavage.</text>
</comment>
<keyword evidence="5" id="KW-1185">Reference proteome</keyword>
<dbReference type="InterPro" id="IPR029058">
    <property type="entry name" value="AB_hydrolase_fold"/>
</dbReference>
<comment type="catalytic activity">
    <reaction evidence="3">
        <text>N-formyl-L-kynurenine + H2O = L-kynurenine + formate + H(+)</text>
        <dbReference type="Rhea" id="RHEA:13009"/>
        <dbReference type="ChEBI" id="CHEBI:15377"/>
        <dbReference type="ChEBI" id="CHEBI:15378"/>
        <dbReference type="ChEBI" id="CHEBI:15740"/>
        <dbReference type="ChEBI" id="CHEBI:57959"/>
        <dbReference type="ChEBI" id="CHEBI:58629"/>
        <dbReference type="EC" id="3.5.1.9"/>
    </reaction>
</comment>
<dbReference type="GO" id="GO:0034354">
    <property type="term" value="P:'de novo' NAD+ biosynthetic process from L-tryptophan"/>
    <property type="evidence" value="ECO:0007669"/>
    <property type="project" value="UniProtKB-UniRule"/>
</dbReference>
<comment type="function">
    <text evidence="3">Catalyzes the hydrolysis of N-formyl-L-kynurenine to L-kynurenine, the second step in the kynurenine pathway of tryptophan degradation. Kynurenine may be further oxidized to nicotinic acid, NAD(H) and NADP(H). Required for elimination of toxic metabolites.</text>
</comment>